<dbReference type="AlphaFoldDB" id="A0A2T0SVG4"/>
<keyword evidence="3" id="KW-1185">Reference proteome</keyword>
<comment type="caution">
    <text evidence="2">The sequence shown here is derived from an EMBL/GenBank/DDBJ whole genome shotgun (WGS) entry which is preliminary data.</text>
</comment>
<feature type="domain" description="Carrier" evidence="1">
    <location>
        <begin position="12"/>
        <end position="92"/>
    </location>
</feature>
<dbReference type="InterPro" id="IPR009081">
    <property type="entry name" value="PP-bd_ACP"/>
</dbReference>
<dbReference type="OrthoDB" id="3392378at2"/>
<evidence type="ECO:0000259" key="1">
    <source>
        <dbReference type="PROSITE" id="PS50075"/>
    </source>
</evidence>
<sequence length="94" mass="10414">MSDTADLQTTTPERARIVSAITSVLAQVLDYDLPELTESSRLFDELGLDSTGVFELLMQLEEALEVEFDTDNLEMAHFETVASLADFVVAERDA</sequence>
<reference evidence="2 3" key="1">
    <citation type="submission" date="2018-03" db="EMBL/GenBank/DDBJ databases">
        <title>Genomic Encyclopedia of Archaeal and Bacterial Type Strains, Phase II (KMG-II): from individual species to whole genera.</title>
        <authorList>
            <person name="Goeker M."/>
        </authorList>
    </citation>
    <scope>NUCLEOTIDE SEQUENCE [LARGE SCALE GENOMIC DNA]</scope>
    <source>
        <strain evidence="2 3">DSM 44720</strain>
    </source>
</reference>
<evidence type="ECO:0000313" key="3">
    <source>
        <dbReference type="Proteomes" id="UP000239494"/>
    </source>
</evidence>
<organism evidence="2 3">
    <name type="scientific">Umezawaea tangerina</name>
    <dbReference type="NCBI Taxonomy" id="84725"/>
    <lineage>
        <taxon>Bacteria</taxon>
        <taxon>Bacillati</taxon>
        <taxon>Actinomycetota</taxon>
        <taxon>Actinomycetes</taxon>
        <taxon>Pseudonocardiales</taxon>
        <taxon>Pseudonocardiaceae</taxon>
        <taxon>Umezawaea</taxon>
    </lineage>
</organism>
<dbReference type="SUPFAM" id="SSF47336">
    <property type="entry name" value="ACP-like"/>
    <property type="match status" value="1"/>
</dbReference>
<gene>
    <name evidence="2" type="ORF">CLV43_110216</name>
</gene>
<dbReference type="Proteomes" id="UP000239494">
    <property type="component" value="Unassembled WGS sequence"/>
</dbReference>
<protein>
    <submittedName>
        <fullName evidence="2">Acyl carrier protein</fullName>
    </submittedName>
</protein>
<dbReference type="InterPro" id="IPR036736">
    <property type="entry name" value="ACP-like_sf"/>
</dbReference>
<dbReference type="RefSeq" id="WP_106191736.1">
    <property type="nucleotide sequence ID" value="NZ_PVTF01000010.1"/>
</dbReference>
<name>A0A2T0SVG4_9PSEU</name>
<proteinExistence type="predicted"/>
<dbReference type="Gene3D" id="1.10.1200.10">
    <property type="entry name" value="ACP-like"/>
    <property type="match status" value="1"/>
</dbReference>
<evidence type="ECO:0000313" key="2">
    <source>
        <dbReference type="EMBL" id="PRY37405.1"/>
    </source>
</evidence>
<dbReference type="PROSITE" id="PS50075">
    <property type="entry name" value="CARRIER"/>
    <property type="match status" value="1"/>
</dbReference>
<dbReference type="EMBL" id="PVTF01000010">
    <property type="protein sequence ID" value="PRY37405.1"/>
    <property type="molecule type" value="Genomic_DNA"/>
</dbReference>
<dbReference type="Pfam" id="PF00550">
    <property type="entry name" value="PP-binding"/>
    <property type="match status" value="1"/>
</dbReference>
<accession>A0A2T0SVG4</accession>